<feature type="binding site" evidence="5">
    <location>
        <position position="336"/>
    </location>
    <ligand>
        <name>Zn(2+)</name>
        <dbReference type="ChEBI" id="CHEBI:29105"/>
        <note>catalytic</note>
    </ligand>
</feature>
<accession>Q2PGH5</accession>
<comment type="caution">
    <text evidence="5">Lacks conserved residue(s) required for the propagation of feature annotation.</text>
</comment>
<feature type="active site" evidence="5">
    <location>
        <position position="333"/>
    </location>
</feature>
<evidence type="ECO:0000256" key="2">
    <source>
        <dbReference type="ARBA" id="ARBA00022801"/>
    </source>
</evidence>
<feature type="chain" id="PRO_5004213411" evidence="6">
    <location>
        <begin position="26"/>
        <end position="482"/>
    </location>
</feature>
<organism evidence="8">
    <name type="scientific">Haemaphysalis longicornis</name>
    <name type="common">Bush tick</name>
    <dbReference type="NCBI Taxonomy" id="44386"/>
    <lineage>
        <taxon>Eukaryota</taxon>
        <taxon>Metazoa</taxon>
        <taxon>Ecdysozoa</taxon>
        <taxon>Arthropoda</taxon>
        <taxon>Chelicerata</taxon>
        <taxon>Arachnida</taxon>
        <taxon>Acari</taxon>
        <taxon>Parasitiformes</taxon>
        <taxon>Ixodida</taxon>
        <taxon>Ixodoidea</taxon>
        <taxon>Ixodidae</taxon>
        <taxon>Haemaphysalinae</taxon>
        <taxon>Haemaphysalis</taxon>
    </lineage>
</organism>
<dbReference type="GO" id="GO:0006509">
    <property type="term" value="P:membrane protein ectodomain proteolysis"/>
    <property type="evidence" value="ECO:0007669"/>
    <property type="project" value="TreeGrafter"/>
</dbReference>
<evidence type="ECO:0000256" key="1">
    <source>
        <dbReference type="ARBA" id="ARBA00022670"/>
    </source>
</evidence>
<dbReference type="PANTHER" id="PTHR11905">
    <property type="entry name" value="ADAM A DISINTEGRIN AND METALLOPROTEASE DOMAIN"/>
    <property type="match status" value="1"/>
</dbReference>
<dbReference type="GO" id="GO:0004222">
    <property type="term" value="F:metalloendopeptidase activity"/>
    <property type="evidence" value="ECO:0007669"/>
    <property type="project" value="InterPro"/>
</dbReference>
<proteinExistence type="evidence at transcript level"/>
<name>Q2PGH5_HAELO</name>
<dbReference type="SUPFAM" id="SSF55486">
    <property type="entry name" value="Metalloproteases ('zincins'), catalytic domain"/>
    <property type="match status" value="1"/>
</dbReference>
<dbReference type="OrthoDB" id="9936463at2759"/>
<feature type="non-terminal residue" evidence="8">
    <location>
        <position position="482"/>
    </location>
</feature>
<dbReference type="InterPro" id="IPR001590">
    <property type="entry name" value="Peptidase_M12B"/>
</dbReference>
<feature type="binding site" evidence="5">
    <location>
        <position position="332"/>
    </location>
    <ligand>
        <name>Zn(2+)</name>
        <dbReference type="ChEBI" id="CHEBI:29105"/>
        <note>catalytic</note>
    </ligand>
</feature>
<evidence type="ECO:0000256" key="5">
    <source>
        <dbReference type="PROSITE-ProRule" id="PRU00276"/>
    </source>
</evidence>
<evidence type="ECO:0000259" key="7">
    <source>
        <dbReference type="PROSITE" id="PS50215"/>
    </source>
</evidence>
<dbReference type="PANTHER" id="PTHR11905:SF159">
    <property type="entry name" value="ADAM METALLOPROTEASE"/>
    <property type="match status" value="1"/>
</dbReference>
<feature type="signal peptide" evidence="6">
    <location>
        <begin position="1"/>
        <end position="25"/>
    </location>
</feature>
<evidence type="ECO:0000256" key="4">
    <source>
        <dbReference type="ARBA" id="ARBA00023049"/>
    </source>
</evidence>
<dbReference type="GO" id="GO:0046872">
    <property type="term" value="F:metal ion binding"/>
    <property type="evidence" value="ECO:0007669"/>
    <property type="project" value="UniProtKB-KW"/>
</dbReference>
<dbReference type="InterPro" id="IPR034030">
    <property type="entry name" value="ZnMc_salivary_gland_MPs"/>
</dbReference>
<keyword evidence="4 8" id="KW-0482">Metalloprotease</keyword>
<dbReference type="VEuPathDB" id="VectorBase:HLOH_055429"/>
<evidence type="ECO:0000313" key="8">
    <source>
        <dbReference type="EMBL" id="BAE72663.1"/>
    </source>
</evidence>
<reference evidence="8" key="1">
    <citation type="journal article" date="2007" name="Comp. Biochem. Physiol. B, Biochem. Mol. Biol.">
        <title>Molecular characterization and comparative study of 6 salivary gland metalloproteases from the hard tick, Haemaphysalis longicornis.</title>
        <authorList>
            <person name="Harnnoi T."/>
            <person name="Sakaguchi T."/>
            <person name="Nishikawa Y."/>
            <person name="Xuan X."/>
            <person name="Fujisaki K."/>
        </authorList>
    </citation>
    <scope>NUCLEOTIDE SEQUENCE</scope>
</reference>
<keyword evidence="2" id="KW-0378">Hydrolase</keyword>
<dbReference type="CDD" id="cd04272">
    <property type="entry name" value="ZnMc_salivary_gland_MPs"/>
    <property type="match status" value="1"/>
</dbReference>
<keyword evidence="3 5" id="KW-0862">Zinc</keyword>
<dbReference type="Gene3D" id="3.40.390.10">
    <property type="entry name" value="Collagenase (Catalytic Domain)"/>
    <property type="match status" value="1"/>
</dbReference>
<dbReference type="InterPro" id="IPR024079">
    <property type="entry name" value="MetalloPept_cat_dom_sf"/>
</dbReference>
<feature type="binding site" evidence="5">
    <location>
        <position position="342"/>
    </location>
    <ligand>
        <name>Zn(2+)</name>
        <dbReference type="ChEBI" id="CHEBI:29105"/>
        <note>catalytic</note>
    </ligand>
</feature>
<dbReference type="PROSITE" id="PS50215">
    <property type="entry name" value="ADAM_MEPRO"/>
    <property type="match status" value="1"/>
</dbReference>
<dbReference type="EMBL" id="AB205030">
    <property type="protein sequence ID" value="BAE72663.1"/>
    <property type="molecule type" value="mRNA"/>
</dbReference>
<evidence type="ECO:0000256" key="6">
    <source>
        <dbReference type="SAM" id="SignalP"/>
    </source>
</evidence>
<feature type="domain" description="Peptidase M12B" evidence="7">
    <location>
        <begin position="180"/>
        <end position="403"/>
    </location>
</feature>
<keyword evidence="6" id="KW-0732">Signal</keyword>
<gene>
    <name evidence="8" type="primary">met</name>
</gene>
<evidence type="ECO:0000256" key="3">
    <source>
        <dbReference type="ARBA" id="ARBA00022833"/>
    </source>
</evidence>
<sequence>MPGIGKLMFILQLLGNFHGFIPVSAIKDHSVVYPTILEGRWDEGGRVLKINDEIILNLKKSELFAGDFLFRTETSAKEVHYYMKREDYEKDLYHDDINMASVIVNTDSGVQVEGILSNTLRVEPLLEIPRSETGQVPHRLYEVLPQKSYPSDRDYAIPNITSRDMQAGLYAEARRTRRTMYAEIYLVIDRDFAKAYAFSQSKITAYFAISLNACNLRFKTMESPRIRLRLVGITVFKTEAPFIVRAPENPEVILDEKTLEAFNIYYRGKDVYVMSDVMFFISGGDIGYHDYYGRLITETGGYTYVGGACQDDRVGMCEELPKSYYGAYLMTHEIAHSFGCVHDGTEAVALPGHRGALQCPAEDGFLMSYAKKDENQYRFSDCCKADMRNLLNHPKWSCLKKRSKKSIKKYGLPGEYINGETYCRSCYRYDSRMRYDREYGVQNCQVHCEGTYSYILGVPDGTPCDKLKKGAQRCLLGRCVQE</sequence>
<keyword evidence="5" id="KW-0479">Metal-binding</keyword>
<dbReference type="AlphaFoldDB" id="Q2PGH5"/>
<dbReference type="Pfam" id="PF13688">
    <property type="entry name" value="Reprolysin_5"/>
    <property type="match status" value="1"/>
</dbReference>
<keyword evidence="1 8" id="KW-0645">Protease</keyword>
<protein>
    <submittedName>
        <fullName evidence="8">Metalloprotease</fullName>
    </submittedName>
</protein>